<proteinExistence type="predicted"/>
<accession>A0A1J5P810</accession>
<organism evidence="1">
    <name type="scientific">mine drainage metagenome</name>
    <dbReference type="NCBI Taxonomy" id="410659"/>
    <lineage>
        <taxon>unclassified sequences</taxon>
        <taxon>metagenomes</taxon>
        <taxon>ecological metagenomes</taxon>
    </lineage>
</organism>
<dbReference type="AlphaFoldDB" id="A0A1J5P810"/>
<dbReference type="AntiFam" id="ANF00007">
    <property type="entry name" value="Shadow ORF (opposite clpB)"/>
</dbReference>
<reference evidence="1" key="1">
    <citation type="submission" date="2016-10" db="EMBL/GenBank/DDBJ databases">
        <title>Sequence of Gallionella enrichment culture.</title>
        <authorList>
            <person name="Poehlein A."/>
            <person name="Muehling M."/>
            <person name="Daniel R."/>
        </authorList>
    </citation>
    <scope>NUCLEOTIDE SEQUENCE</scope>
</reference>
<dbReference type="EMBL" id="MLJW01008868">
    <property type="protein sequence ID" value="OIQ63596.1"/>
    <property type="molecule type" value="Genomic_DNA"/>
</dbReference>
<gene>
    <name evidence="1" type="ORF">GALL_548630</name>
</gene>
<protein>
    <submittedName>
        <fullName evidence="1">Uncharacterized protein</fullName>
    </submittedName>
</protein>
<name>A0A1J5P810_9ZZZZ</name>
<evidence type="ECO:0000313" key="1">
    <source>
        <dbReference type="EMBL" id="OIQ63596.1"/>
    </source>
</evidence>
<sequence length="78" mass="8968">MVGEFAVVHHLQQDIIDVGVRLFHFVQQKNAMRVLIDAICQHAALVKADIARRRADQAGHRVFLHEFGHVETQQFQPE</sequence>
<comment type="caution">
    <text evidence="1">The sequence shown here is derived from an EMBL/GenBank/DDBJ whole genome shotgun (WGS) entry which is preliminary data.</text>
</comment>